<dbReference type="EMBL" id="CAJVPG010000166">
    <property type="protein sequence ID" value="CAG8366170.1"/>
    <property type="molecule type" value="Genomic_DNA"/>
</dbReference>
<protein>
    <recommendedName>
        <fullName evidence="6">Beta-lactamase/transpeptidase-like protein</fullName>
    </recommendedName>
</protein>
<evidence type="ECO:0000259" key="2">
    <source>
        <dbReference type="Pfam" id="PF00144"/>
    </source>
</evidence>
<comment type="caution">
    <text evidence="4">The sequence shown here is derived from an EMBL/GenBank/DDBJ whole genome shotgun (WGS) entry which is preliminary data.</text>
</comment>
<dbReference type="Gene3D" id="2.40.128.600">
    <property type="match status" value="1"/>
</dbReference>
<organism evidence="4 5">
    <name type="scientific">Penicillium salamii</name>
    <dbReference type="NCBI Taxonomy" id="1612424"/>
    <lineage>
        <taxon>Eukaryota</taxon>
        <taxon>Fungi</taxon>
        <taxon>Dikarya</taxon>
        <taxon>Ascomycota</taxon>
        <taxon>Pezizomycotina</taxon>
        <taxon>Eurotiomycetes</taxon>
        <taxon>Eurotiomycetidae</taxon>
        <taxon>Eurotiales</taxon>
        <taxon>Aspergillaceae</taxon>
        <taxon>Penicillium</taxon>
    </lineage>
</organism>
<accession>A0A9W4IY12</accession>
<evidence type="ECO:0000259" key="3">
    <source>
        <dbReference type="Pfam" id="PF11954"/>
    </source>
</evidence>
<feature type="domain" description="Peptidase S12 Pab87-related C-terminal" evidence="3">
    <location>
        <begin position="457"/>
        <end position="561"/>
    </location>
</feature>
<dbReference type="InterPro" id="IPR012338">
    <property type="entry name" value="Beta-lactam/transpept-like"/>
</dbReference>
<dbReference type="Proteomes" id="UP001152649">
    <property type="component" value="Unassembled WGS sequence"/>
</dbReference>
<name>A0A9W4IY12_9EURO</name>
<dbReference type="SUPFAM" id="SSF56601">
    <property type="entry name" value="beta-lactamase/transpeptidase-like"/>
    <property type="match status" value="1"/>
</dbReference>
<dbReference type="Gene3D" id="3.40.710.10">
    <property type="entry name" value="DD-peptidase/beta-lactamase superfamily"/>
    <property type="match status" value="1"/>
</dbReference>
<gene>
    <name evidence="4" type="ORF">PSALAMII_LOCUS4269</name>
</gene>
<dbReference type="InterPro" id="IPR021860">
    <property type="entry name" value="Peptidase_S12_Pab87-rel_C"/>
</dbReference>
<proteinExistence type="inferred from homology"/>
<dbReference type="AlphaFoldDB" id="A0A9W4IY12"/>
<comment type="similarity">
    <text evidence="1">Belongs to the peptidase S12 family.</text>
</comment>
<dbReference type="InterPro" id="IPR050491">
    <property type="entry name" value="AmpC-like"/>
</dbReference>
<dbReference type="Pfam" id="PF11954">
    <property type="entry name" value="DUF3471"/>
    <property type="match status" value="1"/>
</dbReference>
<evidence type="ECO:0000313" key="4">
    <source>
        <dbReference type="EMBL" id="CAG8366170.1"/>
    </source>
</evidence>
<dbReference type="PANTHER" id="PTHR46825:SF14">
    <property type="entry name" value="BETA-LACTAMASE-RELATED DOMAIN-CONTAINING PROTEIN"/>
    <property type="match status" value="1"/>
</dbReference>
<evidence type="ECO:0008006" key="6">
    <source>
        <dbReference type="Google" id="ProtNLM"/>
    </source>
</evidence>
<keyword evidence="5" id="KW-1185">Reference proteome</keyword>
<evidence type="ECO:0000313" key="5">
    <source>
        <dbReference type="Proteomes" id="UP001152649"/>
    </source>
</evidence>
<reference evidence="4" key="1">
    <citation type="submission" date="2021-07" db="EMBL/GenBank/DDBJ databases">
        <authorList>
            <person name="Branca A.L. A."/>
        </authorList>
    </citation>
    <scope>NUCLEOTIDE SEQUENCE</scope>
</reference>
<dbReference type="OrthoDB" id="5946976at2759"/>
<sequence>MRPLLVQTNLRSGNLHLGSFLSRLNSSHSKFHSTQLNMSSSSTASIVDRLDQSKSSIEKICSLEGVPGISVGILHQGSFTHTDNFGFQEVSKAIPTDSDTLYGVGSLTKSMVSAGIGKLVEIGKFEWNTPVRQLLPKFSHHDSQFAEKVTIADFLAHRTGLSGGVALNLAFQGDGEMLLPACSLLEVLHHVPRVAAIGESWMYFVWGYSIAGLVIEEVTQLPLHQYLQQEVFRPTGMDRTTLRPSFQDANISKAYASLSDSDAYELQKRQPFAETFFEASGGAYSTVNDLLRWSKETLDAGQETGTPSKSILKQIPEILRPQIAIDSKLLPGQSYGFGWLRAHLPGVVGLMGDNPDLWEISDLPILGDGGEPRLIIYHQGATVGYFSFLDLFPETQSAVVVLTNSIAMSDVAEWVGRILIEALFDFPTRTDYVSLSREGKHRRLQLFEDMQANLAKERAPETEPLPLEAYVGKYANQTYKSILEISLDPDHGDSLVVSFQCMRSQRYRLRHLRENVFEWALGHDEGKRRGRYTFADALYFKFSFEVGLNNQTDKIIWNLDESSQPGGFIFSRLGGQKL</sequence>
<evidence type="ECO:0000256" key="1">
    <source>
        <dbReference type="ARBA" id="ARBA00038215"/>
    </source>
</evidence>
<feature type="domain" description="Beta-lactamase-related" evidence="2">
    <location>
        <begin position="65"/>
        <end position="405"/>
    </location>
</feature>
<dbReference type="InterPro" id="IPR001466">
    <property type="entry name" value="Beta-lactam-related"/>
</dbReference>
<dbReference type="PANTHER" id="PTHR46825">
    <property type="entry name" value="D-ALANYL-D-ALANINE-CARBOXYPEPTIDASE/ENDOPEPTIDASE AMPH"/>
    <property type="match status" value="1"/>
</dbReference>
<dbReference type="Pfam" id="PF00144">
    <property type="entry name" value="Beta-lactamase"/>
    <property type="match status" value="1"/>
</dbReference>